<feature type="domain" description="Two component regulator three Y" evidence="1">
    <location>
        <begin position="214"/>
        <end position="281"/>
    </location>
</feature>
<evidence type="ECO:0000313" key="3">
    <source>
        <dbReference type="Proteomes" id="UP000095558"/>
    </source>
</evidence>
<dbReference type="EMBL" id="CYZV01000007">
    <property type="protein sequence ID" value="CUN85871.1"/>
    <property type="molecule type" value="Genomic_DNA"/>
</dbReference>
<evidence type="ECO:0000259" key="1">
    <source>
        <dbReference type="Pfam" id="PF07495"/>
    </source>
</evidence>
<accession>A0A174ABA6</accession>
<dbReference type="AlphaFoldDB" id="A0A174ABA6"/>
<dbReference type="NCBIfam" id="NF010681">
    <property type="entry name" value="PRK14081.1"/>
    <property type="match status" value="1"/>
</dbReference>
<feature type="domain" description="Two component regulator three Y" evidence="1">
    <location>
        <begin position="409"/>
        <end position="471"/>
    </location>
</feature>
<feature type="domain" description="Two component regulator three Y" evidence="1">
    <location>
        <begin position="29"/>
        <end position="85"/>
    </location>
</feature>
<dbReference type="Pfam" id="PF07495">
    <property type="entry name" value="Y_Y_Y"/>
    <property type="match status" value="6"/>
</dbReference>
<proteinExistence type="predicted"/>
<organism evidence="2 3">
    <name type="scientific">Clostridium disporicum</name>
    <dbReference type="NCBI Taxonomy" id="84024"/>
    <lineage>
        <taxon>Bacteria</taxon>
        <taxon>Bacillati</taxon>
        <taxon>Bacillota</taxon>
        <taxon>Clostridia</taxon>
        <taxon>Eubacteriales</taxon>
        <taxon>Clostridiaceae</taxon>
        <taxon>Clostridium</taxon>
    </lineage>
</organism>
<dbReference type="OrthoDB" id="1925648at2"/>
<feature type="domain" description="Two component regulator three Y" evidence="1">
    <location>
        <begin position="506"/>
        <end position="569"/>
    </location>
</feature>
<feature type="domain" description="Two component regulator three Y" evidence="1">
    <location>
        <begin position="120"/>
        <end position="183"/>
    </location>
</feature>
<dbReference type="RefSeq" id="WP_055275620.1">
    <property type="nucleotide sequence ID" value="NZ_CYZV01000007.1"/>
</dbReference>
<gene>
    <name evidence="2" type="ORF">ERS852470_00885</name>
</gene>
<evidence type="ECO:0000313" key="2">
    <source>
        <dbReference type="EMBL" id="CUN85871.1"/>
    </source>
</evidence>
<dbReference type="Proteomes" id="UP000095558">
    <property type="component" value="Unassembled WGS sequence"/>
</dbReference>
<reference evidence="2 3" key="1">
    <citation type="submission" date="2015-09" db="EMBL/GenBank/DDBJ databases">
        <authorList>
            <consortium name="Pathogen Informatics"/>
        </authorList>
    </citation>
    <scope>NUCLEOTIDE SEQUENCE [LARGE SCALE GENOMIC DNA]</scope>
    <source>
        <strain evidence="2 3">2789STDY5834855</strain>
    </source>
</reference>
<dbReference type="InterPro" id="IPR011123">
    <property type="entry name" value="Y_Y_Y"/>
</dbReference>
<sequence length="665" mass="76822">MKEVLIDFDNKSPADLNESVNITAFSTENDDVEYKFIEGLEGIWKPIQDFSKSNICTWKPSKPGRYMIMVQGKSTSCKKSYDYLGKSEYEVIENEKLIKEVEVNNKIRVGEKSTISVTSKEDLVLYRFWVNGEKDWEILRDYSTEREYIFTGVEAGSFEILIECKKIDSERNVDDFTTVKIEVNELDKIEITNFECLTNNKLVNEELIFKVESNYQQNRPLLYKFLKVNKEGKVICIQDFSSRSIVTFKEKVPGQYKLLCLVRDMFSSKSFDDRAVILYNVDPYEEIKIRSFKSDVKSPQAAGTVINLKADVDGGRELLYRYIIEGPISEDSGYIRGNECVWEPRDEGKYKITLKVKDISFEGDHEDITSIQYEIFNKGEKPVRISDVKCDKGRKCIIGDKINIKVKTDGGIKPLYKFTIYKEGIQKESIDYGINNWIDFIPAESGTYEVDIKVKDEFSSRPYDASTSLFIDAKDYIAADIDYVLLNSKEIYLVDDIINVEAIVKNTKDVLVKFVTKINGYEVENTGFVTEKAIKIKPKCPGKYSFVIYAKNVKSTEEYDSKKEVSIYVQEVTPVNSTKIQLYSDEFKIGQEVTFEATSHGGKEVCYEFYIMINGEWVLSQSYSRKSYYTFVPFKNGSYRVLVLAKSFHKDIPYEDYDTIEFEVK</sequence>
<name>A0A174ABA6_9CLOT</name>
<protein>
    <submittedName>
        <fullName evidence="2">Triple tyrosine motif-containing protein</fullName>
    </submittedName>
</protein>
<feature type="domain" description="Two component regulator three Y" evidence="1">
    <location>
        <begin position="602"/>
        <end position="665"/>
    </location>
</feature>